<protein>
    <submittedName>
        <fullName evidence="1">Uncharacterized protein</fullName>
    </submittedName>
</protein>
<accession>A0ABU3P747</accession>
<evidence type="ECO:0000313" key="1">
    <source>
        <dbReference type="EMBL" id="MDT8998353.1"/>
    </source>
</evidence>
<organism evidence="1 2">
    <name type="scientific">Roseateles aquae</name>
    <dbReference type="NCBI Taxonomy" id="3077235"/>
    <lineage>
        <taxon>Bacteria</taxon>
        <taxon>Pseudomonadati</taxon>
        <taxon>Pseudomonadota</taxon>
        <taxon>Betaproteobacteria</taxon>
        <taxon>Burkholderiales</taxon>
        <taxon>Sphaerotilaceae</taxon>
        <taxon>Roseateles</taxon>
    </lineage>
</organism>
<proteinExistence type="predicted"/>
<gene>
    <name evidence="1" type="ORF">RQP53_03575</name>
</gene>
<dbReference type="RefSeq" id="WP_315648667.1">
    <property type="nucleotide sequence ID" value="NZ_JAVXZY010000001.1"/>
</dbReference>
<dbReference type="EMBL" id="JAVXZY010000001">
    <property type="protein sequence ID" value="MDT8998353.1"/>
    <property type="molecule type" value="Genomic_DNA"/>
</dbReference>
<keyword evidence="2" id="KW-1185">Reference proteome</keyword>
<dbReference type="Proteomes" id="UP001246372">
    <property type="component" value="Unassembled WGS sequence"/>
</dbReference>
<name>A0ABU3P747_9BURK</name>
<reference evidence="1" key="1">
    <citation type="submission" date="2023-09" db="EMBL/GenBank/DDBJ databases">
        <title>Paucibacter sp. APW11 Genome sequencing and assembly.</title>
        <authorList>
            <person name="Kim I."/>
        </authorList>
    </citation>
    <scope>NUCLEOTIDE SEQUENCE</scope>
    <source>
        <strain evidence="1">APW11</strain>
    </source>
</reference>
<evidence type="ECO:0000313" key="2">
    <source>
        <dbReference type="Proteomes" id="UP001246372"/>
    </source>
</evidence>
<sequence length="147" mass="15555">MNAFDQLIQTMLAALQAAPAICADVAEDDGIEVAEGVPAAVRLSYIGGTAQDPELFGAPRTWLSEIGIECFARDDQAGSQGRPSRAMASQCLQRLAGDSAVQAMVMELEPAAVSTAQQRLATQTGAFRLLLRVKHQTASYSFNPSSP</sequence>
<comment type="caution">
    <text evidence="1">The sequence shown here is derived from an EMBL/GenBank/DDBJ whole genome shotgun (WGS) entry which is preliminary data.</text>
</comment>